<dbReference type="InterPro" id="IPR004378">
    <property type="entry name" value="F420H2_quin_Rdtase"/>
</dbReference>
<name>A0ABN3APJ3_9MICO</name>
<dbReference type="RefSeq" id="WP_344342015.1">
    <property type="nucleotide sequence ID" value="NZ_BAAAQT010000005.1"/>
</dbReference>
<protein>
    <submittedName>
        <fullName evidence="1">Nitroreductase family deazaflavin-dependent oxidoreductase</fullName>
    </submittedName>
</protein>
<gene>
    <name evidence="1" type="ORF">GCM10009846_13750</name>
</gene>
<dbReference type="Gene3D" id="2.30.110.10">
    <property type="entry name" value="Electron Transport, Fmn-binding Protein, Chain A"/>
    <property type="match status" value="1"/>
</dbReference>
<dbReference type="Pfam" id="PF04075">
    <property type="entry name" value="F420H2_quin_red"/>
    <property type="match status" value="1"/>
</dbReference>
<comment type="caution">
    <text evidence="1">The sequence shown here is derived from an EMBL/GenBank/DDBJ whole genome shotgun (WGS) entry which is preliminary data.</text>
</comment>
<dbReference type="Proteomes" id="UP001501599">
    <property type="component" value="Unassembled WGS sequence"/>
</dbReference>
<reference evidence="1 2" key="1">
    <citation type="journal article" date="2019" name="Int. J. Syst. Evol. Microbiol.">
        <title>The Global Catalogue of Microorganisms (GCM) 10K type strain sequencing project: providing services to taxonomists for standard genome sequencing and annotation.</title>
        <authorList>
            <consortium name="The Broad Institute Genomics Platform"/>
            <consortium name="The Broad Institute Genome Sequencing Center for Infectious Disease"/>
            <person name="Wu L."/>
            <person name="Ma J."/>
        </authorList>
    </citation>
    <scope>NUCLEOTIDE SEQUENCE [LARGE SCALE GENOMIC DNA]</scope>
    <source>
        <strain evidence="1 2">JCM 16026</strain>
    </source>
</reference>
<accession>A0ABN3APJ3</accession>
<evidence type="ECO:0000313" key="2">
    <source>
        <dbReference type="Proteomes" id="UP001501599"/>
    </source>
</evidence>
<dbReference type="NCBIfam" id="TIGR00026">
    <property type="entry name" value="hi_GC_TIGR00026"/>
    <property type="match status" value="1"/>
</dbReference>
<organism evidence="1 2">
    <name type="scientific">Agrococcus versicolor</name>
    <dbReference type="NCBI Taxonomy" id="501482"/>
    <lineage>
        <taxon>Bacteria</taxon>
        <taxon>Bacillati</taxon>
        <taxon>Actinomycetota</taxon>
        <taxon>Actinomycetes</taxon>
        <taxon>Micrococcales</taxon>
        <taxon>Microbacteriaceae</taxon>
        <taxon>Agrococcus</taxon>
    </lineage>
</organism>
<keyword evidence="2" id="KW-1185">Reference proteome</keyword>
<evidence type="ECO:0000313" key="1">
    <source>
        <dbReference type="EMBL" id="GAA2173116.1"/>
    </source>
</evidence>
<dbReference type="EMBL" id="BAAAQT010000005">
    <property type="protein sequence ID" value="GAA2173116.1"/>
    <property type="molecule type" value="Genomic_DNA"/>
</dbReference>
<sequence>MNRRPDLPPMLKYGNALVKLFNRLGIAAGPPRILTVPGRKSGEPRSTAVSLVALDGSRYVVAGRRMEWVKNVRAAGEGELKHGRRRERVAFTELPEEERGPILRAYWHQHSQGRKVAARIFEVGENAGPDDFAAAAPRCVAFRVEPAGSQIR</sequence>
<proteinExistence type="predicted"/>
<dbReference type="InterPro" id="IPR012349">
    <property type="entry name" value="Split_barrel_FMN-bd"/>
</dbReference>